<evidence type="ECO:0000256" key="7">
    <source>
        <dbReference type="ARBA" id="ARBA00022840"/>
    </source>
</evidence>
<evidence type="ECO:0000259" key="11">
    <source>
        <dbReference type="PROSITE" id="PS50109"/>
    </source>
</evidence>
<dbReference type="Pfam" id="PF02518">
    <property type="entry name" value="HATPase_c"/>
    <property type="match status" value="1"/>
</dbReference>
<dbReference type="SUPFAM" id="SSF55874">
    <property type="entry name" value="ATPase domain of HSP90 chaperone/DNA topoisomerase II/histidine kinase"/>
    <property type="match status" value="1"/>
</dbReference>
<keyword evidence="8" id="KW-0902">Two-component regulatory system</keyword>
<feature type="domain" description="Histidine kinase" evidence="11">
    <location>
        <begin position="308"/>
        <end position="402"/>
    </location>
</feature>
<feature type="transmembrane region" description="Helical" evidence="10">
    <location>
        <begin position="114"/>
        <end position="134"/>
    </location>
</feature>
<dbReference type="GO" id="GO:0000155">
    <property type="term" value="F:phosphorelay sensor kinase activity"/>
    <property type="evidence" value="ECO:0007669"/>
    <property type="project" value="InterPro"/>
</dbReference>
<evidence type="ECO:0000256" key="2">
    <source>
        <dbReference type="ARBA" id="ARBA00012438"/>
    </source>
</evidence>
<dbReference type="EMBL" id="CADCUH010000091">
    <property type="protein sequence ID" value="CAA9342694.1"/>
    <property type="molecule type" value="Genomic_DNA"/>
</dbReference>
<comment type="catalytic activity">
    <reaction evidence="1">
        <text>ATP + protein L-histidine = ADP + protein N-phospho-L-histidine.</text>
        <dbReference type="EC" id="2.7.13.3"/>
    </reaction>
</comment>
<dbReference type="InterPro" id="IPR011712">
    <property type="entry name" value="Sig_transdc_His_kin_sub3_dim/P"/>
</dbReference>
<dbReference type="EC" id="2.7.13.3" evidence="2"/>
<keyword evidence="5" id="KW-0547">Nucleotide-binding</keyword>
<reference evidence="12" key="1">
    <citation type="submission" date="2020-02" db="EMBL/GenBank/DDBJ databases">
        <authorList>
            <person name="Meier V. D."/>
        </authorList>
    </citation>
    <scope>NUCLEOTIDE SEQUENCE</scope>
    <source>
        <strain evidence="12">AVDCRST_MAG36</strain>
    </source>
</reference>
<keyword evidence="10" id="KW-1133">Transmembrane helix</keyword>
<evidence type="ECO:0000256" key="3">
    <source>
        <dbReference type="ARBA" id="ARBA00022553"/>
    </source>
</evidence>
<dbReference type="InterPro" id="IPR003594">
    <property type="entry name" value="HATPase_dom"/>
</dbReference>
<dbReference type="Gene3D" id="1.20.5.1930">
    <property type="match status" value="1"/>
</dbReference>
<feature type="transmembrane region" description="Helical" evidence="10">
    <location>
        <begin position="72"/>
        <end position="94"/>
    </location>
</feature>
<feature type="compositionally biased region" description="Basic and acidic residues" evidence="9">
    <location>
        <begin position="247"/>
        <end position="257"/>
    </location>
</feature>
<keyword evidence="7" id="KW-0067">ATP-binding</keyword>
<keyword evidence="6 12" id="KW-0418">Kinase</keyword>
<dbReference type="Pfam" id="PF07730">
    <property type="entry name" value="HisKA_3"/>
    <property type="match status" value="1"/>
</dbReference>
<gene>
    <name evidence="12" type="ORF">AVDCRST_MAG36-1478</name>
</gene>
<dbReference type="InterPro" id="IPR005467">
    <property type="entry name" value="His_kinase_dom"/>
</dbReference>
<feature type="compositionally biased region" description="Basic and acidic residues" evidence="9">
    <location>
        <begin position="341"/>
        <end position="356"/>
    </location>
</feature>
<feature type="region of interest" description="Disordered" evidence="9">
    <location>
        <begin position="341"/>
        <end position="391"/>
    </location>
</feature>
<proteinExistence type="predicted"/>
<dbReference type="InterPro" id="IPR050482">
    <property type="entry name" value="Sensor_HK_TwoCompSys"/>
</dbReference>
<evidence type="ECO:0000313" key="12">
    <source>
        <dbReference type="EMBL" id="CAA9342694.1"/>
    </source>
</evidence>
<dbReference type="PANTHER" id="PTHR24421">
    <property type="entry name" value="NITRATE/NITRITE SENSOR PROTEIN NARX-RELATED"/>
    <property type="match status" value="1"/>
</dbReference>
<dbReference type="GO" id="GO:0046983">
    <property type="term" value="F:protein dimerization activity"/>
    <property type="evidence" value="ECO:0007669"/>
    <property type="project" value="InterPro"/>
</dbReference>
<dbReference type="GO" id="GO:0005524">
    <property type="term" value="F:ATP binding"/>
    <property type="evidence" value="ECO:0007669"/>
    <property type="project" value="UniProtKB-KW"/>
</dbReference>
<keyword evidence="10" id="KW-0812">Transmembrane</keyword>
<evidence type="ECO:0000256" key="10">
    <source>
        <dbReference type="SAM" id="Phobius"/>
    </source>
</evidence>
<evidence type="ECO:0000256" key="4">
    <source>
        <dbReference type="ARBA" id="ARBA00022679"/>
    </source>
</evidence>
<dbReference type="CDD" id="cd16917">
    <property type="entry name" value="HATPase_UhpB-NarQ-NarX-like"/>
    <property type="match status" value="1"/>
</dbReference>
<evidence type="ECO:0000256" key="1">
    <source>
        <dbReference type="ARBA" id="ARBA00000085"/>
    </source>
</evidence>
<organism evidence="12">
    <name type="scientific">uncultured Nocardioidaceae bacterium</name>
    <dbReference type="NCBI Taxonomy" id="253824"/>
    <lineage>
        <taxon>Bacteria</taxon>
        <taxon>Bacillati</taxon>
        <taxon>Actinomycetota</taxon>
        <taxon>Actinomycetes</taxon>
        <taxon>Propionibacteriales</taxon>
        <taxon>Nocardioidaceae</taxon>
        <taxon>environmental samples</taxon>
    </lineage>
</organism>
<sequence length="411" mass="43533">MTAPRAGAYRPGVEERLRTVGYDVLLFASLAATMVVELAQSHDENTEITPLSVAVVTLASAPVLLRHRHPALSLTLAMVMVYGVMVVVDIHQTVPFPSMVAGYCLALVSTRRQTVLAGLVLVPFVVGAIAVFGHEVLASFELPKNLAFVAAPLLLGSAVRERRATTEALVERAEEAERSREEEALRRVGEERLRIAREVHDVVAHAMVAINVQAGVGAHLLERDPAQAKQTLLDIKRVSGHALGDLRDTLGDLRSPSEGDPAPVQPSRGLQELEGLGASLRSAGLEVDLRIDPATETLPVALTATGYRIVQEALTNVVRHAHGAHARVDVTRCDDHVVIDVSDDGRGVPSDRRDDDAGTPAPGSGNGLRGSRERALALGGTFTSGPDPDGGWRVTATLPVAVPAASGPALR</sequence>
<evidence type="ECO:0000256" key="5">
    <source>
        <dbReference type="ARBA" id="ARBA00022741"/>
    </source>
</evidence>
<evidence type="ECO:0000256" key="6">
    <source>
        <dbReference type="ARBA" id="ARBA00022777"/>
    </source>
</evidence>
<protein>
    <recommendedName>
        <fullName evidence="2">histidine kinase</fullName>
        <ecNumber evidence="2">2.7.13.3</ecNumber>
    </recommendedName>
</protein>
<feature type="region of interest" description="Disordered" evidence="9">
    <location>
        <begin position="247"/>
        <end position="268"/>
    </location>
</feature>
<dbReference type="PROSITE" id="PS50109">
    <property type="entry name" value="HIS_KIN"/>
    <property type="match status" value="1"/>
</dbReference>
<name>A0A6J4LVU1_9ACTN</name>
<dbReference type="InterPro" id="IPR036890">
    <property type="entry name" value="HATPase_C_sf"/>
</dbReference>
<evidence type="ECO:0000256" key="9">
    <source>
        <dbReference type="SAM" id="MobiDB-lite"/>
    </source>
</evidence>
<dbReference type="GO" id="GO:0016020">
    <property type="term" value="C:membrane"/>
    <property type="evidence" value="ECO:0007669"/>
    <property type="project" value="InterPro"/>
</dbReference>
<accession>A0A6J4LVU1</accession>
<keyword evidence="3" id="KW-0597">Phosphoprotein</keyword>
<dbReference type="AlphaFoldDB" id="A0A6J4LVU1"/>
<dbReference type="Gene3D" id="3.30.565.10">
    <property type="entry name" value="Histidine kinase-like ATPase, C-terminal domain"/>
    <property type="match status" value="1"/>
</dbReference>
<dbReference type="SMART" id="SM00387">
    <property type="entry name" value="HATPase_c"/>
    <property type="match status" value="1"/>
</dbReference>
<evidence type="ECO:0000256" key="8">
    <source>
        <dbReference type="ARBA" id="ARBA00023012"/>
    </source>
</evidence>
<keyword evidence="10" id="KW-0472">Membrane</keyword>
<keyword evidence="4" id="KW-0808">Transferase</keyword>
<dbReference type="PANTHER" id="PTHR24421:SF10">
    <property type="entry name" value="NITRATE_NITRITE SENSOR PROTEIN NARQ"/>
    <property type="match status" value="1"/>
</dbReference>